<dbReference type="PATRIC" id="fig|28229.3.peg.4265"/>
<protein>
    <submittedName>
        <fullName evidence="1">Uncharacterized protein</fullName>
    </submittedName>
</protein>
<evidence type="ECO:0000313" key="1">
    <source>
        <dbReference type="EMBL" id="KGJ87956.1"/>
    </source>
</evidence>
<name>A0A099KC64_COLPS</name>
<gene>
    <name evidence="1" type="ORF">GAB14E_4289</name>
</gene>
<reference evidence="1 2" key="1">
    <citation type="submission" date="2014-08" db="EMBL/GenBank/DDBJ databases">
        <title>Genomic and Phenotypic Diversity of Colwellia psychrerythraea strains from Disparate Marine Basins.</title>
        <authorList>
            <person name="Techtmann S.M."/>
            <person name="Stelling S.C."/>
            <person name="Utturkar S.M."/>
            <person name="Alshibli N."/>
            <person name="Harris A."/>
            <person name="Brown S.D."/>
            <person name="Hazen T.C."/>
        </authorList>
    </citation>
    <scope>NUCLEOTIDE SEQUENCE [LARGE SCALE GENOMIC DNA]</scope>
    <source>
        <strain evidence="1 2">GAB14E</strain>
    </source>
</reference>
<dbReference type="OrthoDB" id="1909119at2"/>
<proteinExistence type="predicted"/>
<comment type="caution">
    <text evidence="1">The sequence shown here is derived from an EMBL/GenBank/DDBJ whole genome shotgun (WGS) entry which is preliminary data.</text>
</comment>
<dbReference type="EMBL" id="JQEC01000070">
    <property type="protein sequence ID" value="KGJ87956.1"/>
    <property type="molecule type" value="Genomic_DNA"/>
</dbReference>
<accession>A0A099KC64</accession>
<sequence>MNIMLIADSLNSEIKKMFNEQTVVNWQYEGDLFTGNTSESDSAEVDMSKASGKPKTEQGIDYHFYVISPREDQQIPACIPQLIEDSNKRPQQTLFCFVAQTGEQFFTSHQIKSLKAIGQMVSANGANWLENLPINAADWQTVLGNGTI</sequence>
<dbReference type="RefSeq" id="WP_052094070.1">
    <property type="nucleotide sequence ID" value="NZ_JQEC01000070.1"/>
</dbReference>
<dbReference type="Proteomes" id="UP000029868">
    <property type="component" value="Unassembled WGS sequence"/>
</dbReference>
<organism evidence="1 2">
    <name type="scientific">Colwellia psychrerythraea</name>
    <name type="common">Vibrio psychroerythus</name>
    <dbReference type="NCBI Taxonomy" id="28229"/>
    <lineage>
        <taxon>Bacteria</taxon>
        <taxon>Pseudomonadati</taxon>
        <taxon>Pseudomonadota</taxon>
        <taxon>Gammaproteobacteria</taxon>
        <taxon>Alteromonadales</taxon>
        <taxon>Colwelliaceae</taxon>
        <taxon>Colwellia</taxon>
    </lineage>
</organism>
<evidence type="ECO:0000313" key="2">
    <source>
        <dbReference type="Proteomes" id="UP000029868"/>
    </source>
</evidence>
<dbReference type="AlphaFoldDB" id="A0A099KC64"/>